<organism evidence="2 3">
    <name type="scientific">Eumeta variegata</name>
    <name type="common">Bagworm moth</name>
    <name type="synonym">Eumeta japonica</name>
    <dbReference type="NCBI Taxonomy" id="151549"/>
    <lineage>
        <taxon>Eukaryota</taxon>
        <taxon>Metazoa</taxon>
        <taxon>Ecdysozoa</taxon>
        <taxon>Arthropoda</taxon>
        <taxon>Hexapoda</taxon>
        <taxon>Insecta</taxon>
        <taxon>Pterygota</taxon>
        <taxon>Neoptera</taxon>
        <taxon>Endopterygota</taxon>
        <taxon>Lepidoptera</taxon>
        <taxon>Glossata</taxon>
        <taxon>Ditrysia</taxon>
        <taxon>Tineoidea</taxon>
        <taxon>Psychidae</taxon>
        <taxon>Oiketicinae</taxon>
        <taxon>Eumeta</taxon>
    </lineage>
</organism>
<evidence type="ECO:0000313" key="2">
    <source>
        <dbReference type="EMBL" id="GBP36990.1"/>
    </source>
</evidence>
<evidence type="ECO:0000259" key="1">
    <source>
        <dbReference type="PROSITE" id="PS50878"/>
    </source>
</evidence>
<dbReference type="STRING" id="151549.A0A4C1VEK6"/>
<keyword evidence="2" id="KW-0695">RNA-directed DNA polymerase</keyword>
<dbReference type="GO" id="GO:0003964">
    <property type="term" value="F:RNA-directed DNA polymerase activity"/>
    <property type="evidence" value="ECO:0007669"/>
    <property type="project" value="UniProtKB-KW"/>
</dbReference>
<dbReference type="PROSITE" id="PS50878">
    <property type="entry name" value="RT_POL"/>
    <property type="match status" value="1"/>
</dbReference>
<keyword evidence="3" id="KW-1185">Reference proteome</keyword>
<keyword evidence="2" id="KW-0548">Nucleotidyltransferase</keyword>
<dbReference type="InterPro" id="IPR000477">
    <property type="entry name" value="RT_dom"/>
</dbReference>
<evidence type="ECO:0000313" key="3">
    <source>
        <dbReference type="Proteomes" id="UP000299102"/>
    </source>
</evidence>
<accession>A0A4C1VEK6</accession>
<name>A0A4C1VEK6_EUMVA</name>
<feature type="domain" description="Reverse transcriptase" evidence="1">
    <location>
        <begin position="1"/>
        <end position="93"/>
    </location>
</feature>
<protein>
    <submittedName>
        <fullName evidence="2">Probable RNA-directed DNA polymerase from transposon BS</fullName>
    </submittedName>
</protein>
<dbReference type="OrthoDB" id="416454at2759"/>
<sequence length="93" mass="10630">MPKLYTLEVPERLILIIHSYNNNREFTFRYENTYSSKRSIRMGVPQGSTLSLLLFSAYTNDIPRPQTGVQLALLADDTTLPRSCSVEHIIPCL</sequence>
<proteinExistence type="predicted"/>
<dbReference type="Proteomes" id="UP000299102">
    <property type="component" value="Unassembled WGS sequence"/>
</dbReference>
<gene>
    <name evidence="2" type="primary">RTase</name>
    <name evidence="2" type="ORF">EVAR_96984_1</name>
</gene>
<dbReference type="EMBL" id="BGZK01000326">
    <property type="protein sequence ID" value="GBP36990.1"/>
    <property type="molecule type" value="Genomic_DNA"/>
</dbReference>
<comment type="caution">
    <text evidence="2">The sequence shown here is derived from an EMBL/GenBank/DDBJ whole genome shotgun (WGS) entry which is preliminary data.</text>
</comment>
<reference evidence="2 3" key="1">
    <citation type="journal article" date="2019" name="Commun. Biol.">
        <title>The bagworm genome reveals a unique fibroin gene that provides high tensile strength.</title>
        <authorList>
            <person name="Kono N."/>
            <person name="Nakamura H."/>
            <person name="Ohtoshi R."/>
            <person name="Tomita M."/>
            <person name="Numata K."/>
            <person name="Arakawa K."/>
        </authorList>
    </citation>
    <scope>NUCLEOTIDE SEQUENCE [LARGE SCALE GENOMIC DNA]</scope>
</reference>
<dbReference type="AlphaFoldDB" id="A0A4C1VEK6"/>
<keyword evidence="2" id="KW-0808">Transferase</keyword>